<reference evidence="1 2" key="1">
    <citation type="journal article" date="2014" name="Appl. Environ. Microbiol.">
        <title>Comparative Genome Analysis of 'Candidatus Methanoplasma termitum' Indicates a New Mode of Energy Metabolism in the Seventh Order of Methanogens.</title>
        <authorList>
            <person name="Lang K."/>
            <person name="Schuldes J."/>
            <person name="Klingl A."/>
            <person name="Poehlein A."/>
            <person name="Daniel R."/>
            <person name="Brune A."/>
        </authorList>
    </citation>
    <scope>NUCLEOTIDE SEQUENCE [LARGE SCALE GENOMIC DNA]</scope>
    <source>
        <strain evidence="2">Mpt1</strain>
    </source>
</reference>
<dbReference type="HOGENOM" id="CLU_159088_0_0_2"/>
<organism evidence="1 2">
    <name type="scientific">Candidatus Methanoplasma termitum</name>
    <dbReference type="NCBI Taxonomy" id="1577791"/>
    <lineage>
        <taxon>Archaea</taxon>
        <taxon>Methanobacteriati</taxon>
        <taxon>Thermoplasmatota</taxon>
        <taxon>Thermoplasmata</taxon>
        <taxon>Methanomassiliicoccales</taxon>
        <taxon>Methanomassiliicoccaceae</taxon>
        <taxon>Candidatus Methanoplasma</taxon>
    </lineage>
</organism>
<evidence type="ECO:0000313" key="2">
    <source>
        <dbReference type="Proteomes" id="UP000030787"/>
    </source>
</evidence>
<dbReference type="RefSeq" id="WP_048111447.1">
    <property type="nucleotide sequence ID" value="NZ_CP010070.1"/>
</dbReference>
<dbReference type="STRING" id="1577791.Mpt1_c02020"/>
<sequence length="96" mass="10855">MMAGDILKYIPTSTVGKVVDTKEKDGIVWVKLDNTGLYYDSAYLKPADRSEYREVSFKERERRSAGNKEEAQTILNEMQKAEEEVDIKDYTPSGGG</sequence>
<proteinExistence type="predicted"/>
<dbReference type="AlphaFoldDB" id="A0A0A7LCW5"/>
<accession>A0A0A7LCW5</accession>
<dbReference type="Proteomes" id="UP000030787">
    <property type="component" value="Chromosome"/>
</dbReference>
<dbReference type="KEGG" id="mear:Mpt1_c02020"/>
<dbReference type="GeneID" id="24817877"/>
<keyword evidence="2" id="KW-1185">Reference proteome</keyword>
<dbReference type="Pfam" id="PF09871">
    <property type="entry name" value="DUF2098"/>
    <property type="match status" value="1"/>
</dbReference>
<dbReference type="EMBL" id="CP010070">
    <property type="protein sequence ID" value="AIZ56102.1"/>
    <property type="molecule type" value="Genomic_DNA"/>
</dbReference>
<dbReference type="InterPro" id="IPR019209">
    <property type="entry name" value="DUF2098"/>
</dbReference>
<protein>
    <recommendedName>
        <fullName evidence="3">DUF2098 domain-containing protein</fullName>
    </recommendedName>
</protein>
<evidence type="ECO:0008006" key="3">
    <source>
        <dbReference type="Google" id="ProtNLM"/>
    </source>
</evidence>
<name>A0A0A7LCW5_9ARCH</name>
<dbReference type="OrthoDB" id="52973at2157"/>
<evidence type="ECO:0000313" key="1">
    <source>
        <dbReference type="EMBL" id="AIZ56102.1"/>
    </source>
</evidence>
<gene>
    <name evidence="1" type="ORF">Mpt1_c02020</name>
</gene>